<dbReference type="AlphaFoldDB" id="A0A1A6C6E8"/>
<dbReference type="InterPro" id="IPR011757">
    <property type="entry name" value="Lytic_transglycosylase_MltB"/>
</dbReference>
<keyword evidence="5" id="KW-1185">Reference proteome</keyword>
<proteinExistence type="predicted"/>
<dbReference type="Pfam" id="PF13406">
    <property type="entry name" value="SLT_2"/>
    <property type="match status" value="1"/>
</dbReference>
<dbReference type="SUPFAM" id="SSF53955">
    <property type="entry name" value="Lysozyme-like"/>
    <property type="match status" value="1"/>
</dbReference>
<gene>
    <name evidence="4" type="ORF">Thpro_021187</name>
</gene>
<dbReference type="GO" id="GO:0008933">
    <property type="term" value="F:peptidoglycan lytic transglycosylase activity"/>
    <property type="evidence" value="ECO:0007669"/>
    <property type="project" value="TreeGrafter"/>
</dbReference>
<dbReference type="Proteomes" id="UP000029273">
    <property type="component" value="Unassembled WGS sequence"/>
</dbReference>
<dbReference type="FunFam" id="1.10.8.350:FF:000001">
    <property type="entry name" value="Lytic murein transglycosylase B"/>
    <property type="match status" value="1"/>
</dbReference>
<dbReference type="Gene3D" id="1.10.8.350">
    <property type="entry name" value="Bacterial muramidase"/>
    <property type="match status" value="1"/>
</dbReference>
<name>A0A1A6C6E8_9GAMM</name>
<accession>A0A1A6C6E8</accession>
<feature type="chain" id="PRO_5008343275" evidence="2">
    <location>
        <begin position="18"/>
        <end position="336"/>
    </location>
</feature>
<feature type="signal peptide" evidence="2">
    <location>
        <begin position="1"/>
        <end position="17"/>
    </location>
</feature>
<comment type="caution">
    <text evidence="4">The sequence shown here is derived from an EMBL/GenBank/DDBJ whole genome shotgun (WGS) entry which is preliminary data.</text>
</comment>
<evidence type="ECO:0000256" key="1">
    <source>
        <dbReference type="PIRSR" id="PIRSR611757-1"/>
    </source>
</evidence>
<keyword evidence="2" id="KW-0732">Signal</keyword>
<dbReference type="CDD" id="cd13399">
    <property type="entry name" value="Slt35-like"/>
    <property type="match status" value="1"/>
</dbReference>
<dbReference type="GO" id="GO:0009253">
    <property type="term" value="P:peptidoglycan catabolic process"/>
    <property type="evidence" value="ECO:0007669"/>
    <property type="project" value="TreeGrafter"/>
</dbReference>
<sequence length="336" mass="37270">MAALLVLIPSCLPAARAADAGFAHRAEVQSFIQQLVTHDKFDKAYLERLFDKAQPQPAVIAAMKRPAEALPWYKYRPIFLTEKRIREGVVFWKQHRAALERAQKAYGVPPQVVTAIIGVETFYGRRMGSYPVFDTLATLGFDYPPRADYFRRQLAQFLLLARQEGIDPLKPKGSYAGAMGQGQFMPGSYRHYAVDFDGNGERDLWNDPVDAIGSVANYLARHGWQAGGFVAVPARVKGKGYERLSSSVKPQLTPKMLAAAGVRPGRALPAEGRYALVGLQLRQDSEYWVTGRNFYVITRYNASALYAMAVYQLSEAIEQAYRHPAGAAEAAGKHAP</sequence>
<evidence type="ECO:0000256" key="2">
    <source>
        <dbReference type="SAM" id="SignalP"/>
    </source>
</evidence>
<organism evidence="4 5">
    <name type="scientific">Acidihalobacter prosperus</name>
    <dbReference type="NCBI Taxonomy" id="160660"/>
    <lineage>
        <taxon>Bacteria</taxon>
        <taxon>Pseudomonadati</taxon>
        <taxon>Pseudomonadota</taxon>
        <taxon>Gammaproteobacteria</taxon>
        <taxon>Chromatiales</taxon>
        <taxon>Ectothiorhodospiraceae</taxon>
        <taxon>Acidihalobacter</taxon>
    </lineage>
</organism>
<dbReference type="PANTHER" id="PTHR30163">
    <property type="entry name" value="MEMBRANE-BOUND LYTIC MUREIN TRANSGLYCOSYLASE B"/>
    <property type="match status" value="1"/>
</dbReference>
<protein>
    <submittedName>
        <fullName evidence="4">Lytic murein transglycosylase B</fullName>
    </submittedName>
</protein>
<evidence type="ECO:0000259" key="3">
    <source>
        <dbReference type="Pfam" id="PF13406"/>
    </source>
</evidence>
<dbReference type="STRING" id="160660.BJI67_04380"/>
<dbReference type="Gene3D" id="1.10.530.10">
    <property type="match status" value="1"/>
</dbReference>
<dbReference type="NCBIfam" id="TIGR02282">
    <property type="entry name" value="MltB"/>
    <property type="match status" value="1"/>
</dbReference>
<evidence type="ECO:0000313" key="4">
    <source>
        <dbReference type="EMBL" id="OBS10137.1"/>
    </source>
</evidence>
<feature type="domain" description="Transglycosylase SLT" evidence="3">
    <location>
        <begin position="25"/>
        <end position="315"/>
    </location>
</feature>
<dbReference type="InterPro" id="IPR043426">
    <property type="entry name" value="MltB-like"/>
</dbReference>
<dbReference type="InterPro" id="IPR023346">
    <property type="entry name" value="Lysozyme-like_dom_sf"/>
</dbReference>
<dbReference type="InterPro" id="IPR031304">
    <property type="entry name" value="SLT_2"/>
</dbReference>
<feature type="active site" evidence="1">
    <location>
        <position position="120"/>
    </location>
</feature>
<dbReference type="PANTHER" id="PTHR30163:SF9">
    <property type="entry name" value="MEMBRANE-BOUND LYTIC MUREIN TRANSGLYCOSYLASE B"/>
    <property type="match status" value="1"/>
</dbReference>
<evidence type="ECO:0000313" key="5">
    <source>
        <dbReference type="Proteomes" id="UP000029273"/>
    </source>
</evidence>
<dbReference type="EMBL" id="JQSG02000002">
    <property type="protein sequence ID" value="OBS10137.1"/>
    <property type="molecule type" value="Genomic_DNA"/>
</dbReference>
<reference evidence="4 5" key="1">
    <citation type="journal article" date="2014" name="Genome Announc.">
        <title>Draft Genome Sequence of the Iron-Oxidizing, Acidophilic, and Halotolerant 'Thiobacillus prosperus' Type Strain DSM 5130.</title>
        <authorList>
            <person name="Ossandon F.J."/>
            <person name="Cardenas J.P."/>
            <person name="Corbett M."/>
            <person name="Quatrini R."/>
            <person name="Holmes D.S."/>
            <person name="Watkin E."/>
        </authorList>
    </citation>
    <scope>NUCLEOTIDE SEQUENCE [LARGE SCALE GENOMIC DNA]</scope>
    <source>
        <strain evidence="4 5">DSM 5130</strain>
    </source>
</reference>